<reference evidence="2 3" key="1">
    <citation type="journal article" date="2014" name="Antonie Van Leeuwenhoek">
        <title>Roseivivax atlanticus sp. nov., isolated from surface seawater of the Atlantic Ocean.</title>
        <authorList>
            <person name="Li G."/>
            <person name="Lai Q."/>
            <person name="Liu X."/>
            <person name="Sun F."/>
            <person name="Shao Z."/>
        </authorList>
    </citation>
    <scope>NUCLEOTIDE SEQUENCE [LARGE SCALE GENOMIC DNA]</scope>
    <source>
        <strain evidence="2 3">22II-s10s</strain>
    </source>
</reference>
<protein>
    <submittedName>
        <fullName evidence="2">Uncharacterized protein</fullName>
    </submittedName>
</protein>
<accession>W4HHQ1</accession>
<proteinExistence type="predicted"/>
<feature type="region of interest" description="Disordered" evidence="1">
    <location>
        <begin position="31"/>
        <end position="57"/>
    </location>
</feature>
<dbReference type="EMBL" id="AQQW01000010">
    <property type="protein sequence ID" value="ETW11681.1"/>
    <property type="molecule type" value="Genomic_DNA"/>
</dbReference>
<organism evidence="2 3">
    <name type="scientific">Roseivivax marinus</name>
    <dbReference type="NCBI Taxonomy" id="1379903"/>
    <lineage>
        <taxon>Bacteria</taxon>
        <taxon>Pseudomonadati</taxon>
        <taxon>Pseudomonadota</taxon>
        <taxon>Alphaproteobacteria</taxon>
        <taxon>Rhodobacterales</taxon>
        <taxon>Roseobacteraceae</taxon>
        <taxon>Roseivivax</taxon>
    </lineage>
</organism>
<keyword evidence="3" id="KW-1185">Reference proteome</keyword>
<evidence type="ECO:0000313" key="2">
    <source>
        <dbReference type="EMBL" id="ETW11681.1"/>
    </source>
</evidence>
<name>W4HHQ1_9RHOB</name>
<gene>
    <name evidence="2" type="ORF">ATO8_15578</name>
</gene>
<sequence>MFTRAPLVRVVWPAAARLVAGCPVSHKCHGTGPGTGVAEGSDRRKGSSTEQTSYVTKTPEVEGVHVVRSGKCQALPKMDLEELGTFKDCAPAVAAARRRFATFIARALCRPTCSMKAGGDAAA</sequence>
<evidence type="ECO:0000313" key="3">
    <source>
        <dbReference type="Proteomes" id="UP000019063"/>
    </source>
</evidence>
<comment type="caution">
    <text evidence="2">The sequence shown here is derived from an EMBL/GenBank/DDBJ whole genome shotgun (WGS) entry which is preliminary data.</text>
</comment>
<dbReference type="Proteomes" id="UP000019063">
    <property type="component" value="Unassembled WGS sequence"/>
</dbReference>
<dbReference type="STRING" id="1379903.ATO8_15578"/>
<evidence type="ECO:0000256" key="1">
    <source>
        <dbReference type="SAM" id="MobiDB-lite"/>
    </source>
</evidence>
<dbReference type="AlphaFoldDB" id="W4HHQ1"/>